<evidence type="ECO:0008006" key="3">
    <source>
        <dbReference type="Google" id="ProtNLM"/>
    </source>
</evidence>
<evidence type="ECO:0000313" key="2">
    <source>
        <dbReference type="Proteomes" id="UP000030669"/>
    </source>
</evidence>
<dbReference type="EMBL" id="KB469307">
    <property type="protein sequence ID" value="EPQ52516.1"/>
    <property type="molecule type" value="Genomic_DNA"/>
</dbReference>
<accession>S7PY21</accession>
<protein>
    <recommendedName>
        <fullName evidence="3">ABM domain-containing protein</fullName>
    </recommendedName>
</protein>
<gene>
    <name evidence="1" type="ORF">GLOTRDRAFT_140239</name>
</gene>
<reference evidence="1 2" key="1">
    <citation type="journal article" date="2012" name="Science">
        <title>The Paleozoic origin of enzymatic lignin decomposition reconstructed from 31 fungal genomes.</title>
        <authorList>
            <person name="Floudas D."/>
            <person name="Binder M."/>
            <person name="Riley R."/>
            <person name="Barry K."/>
            <person name="Blanchette R.A."/>
            <person name="Henrissat B."/>
            <person name="Martinez A.T."/>
            <person name="Otillar R."/>
            <person name="Spatafora J.W."/>
            <person name="Yadav J.S."/>
            <person name="Aerts A."/>
            <person name="Benoit I."/>
            <person name="Boyd A."/>
            <person name="Carlson A."/>
            <person name="Copeland A."/>
            <person name="Coutinho P.M."/>
            <person name="de Vries R.P."/>
            <person name="Ferreira P."/>
            <person name="Findley K."/>
            <person name="Foster B."/>
            <person name="Gaskell J."/>
            <person name="Glotzer D."/>
            <person name="Gorecki P."/>
            <person name="Heitman J."/>
            <person name="Hesse C."/>
            <person name="Hori C."/>
            <person name="Igarashi K."/>
            <person name="Jurgens J.A."/>
            <person name="Kallen N."/>
            <person name="Kersten P."/>
            <person name="Kohler A."/>
            <person name="Kuees U."/>
            <person name="Kumar T.K.A."/>
            <person name="Kuo A."/>
            <person name="LaButti K."/>
            <person name="Larrondo L.F."/>
            <person name="Lindquist E."/>
            <person name="Ling A."/>
            <person name="Lombard V."/>
            <person name="Lucas S."/>
            <person name="Lundell T."/>
            <person name="Martin R."/>
            <person name="McLaughlin D.J."/>
            <person name="Morgenstern I."/>
            <person name="Morin E."/>
            <person name="Murat C."/>
            <person name="Nagy L.G."/>
            <person name="Nolan M."/>
            <person name="Ohm R.A."/>
            <person name="Patyshakuliyeva A."/>
            <person name="Rokas A."/>
            <person name="Ruiz-Duenas F.J."/>
            <person name="Sabat G."/>
            <person name="Salamov A."/>
            <person name="Samejima M."/>
            <person name="Schmutz J."/>
            <person name="Slot J.C."/>
            <person name="St John F."/>
            <person name="Stenlid J."/>
            <person name="Sun H."/>
            <person name="Sun S."/>
            <person name="Syed K."/>
            <person name="Tsang A."/>
            <person name="Wiebenga A."/>
            <person name="Young D."/>
            <person name="Pisabarro A."/>
            <person name="Eastwood D.C."/>
            <person name="Martin F."/>
            <person name="Cullen D."/>
            <person name="Grigoriev I.V."/>
            <person name="Hibbett D.S."/>
        </authorList>
    </citation>
    <scope>NUCLEOTIDE SEQUENCE [LARGE SCALE GENOMIC DNA]</scope>
    <source>
        <strain evidence="1 2">ATCC 11539</strain>
    </source>
</reference>
<sequence length="199" mass="21696">MSQVTELVVFAASEAYQKDNTIVNGLVDILNKTPGKINTFHGPQVEDPNKGYLFVNWESLEHHKALMASPDYPTLVEGLKPALAGDYELVHVKFDKDPTPALSAPVTEVVAIQIKEGKSEDELKKLLEQGAKIQLPGVVGSTYGPIIEKPGCYIMAVGWPSVEEHQAARQTKSEESTKVLGGVLELADFKVGHAKLTKY</sequence>
<dbReference type="KEGG" id="gtr:GLOTRDRAFT_140239"/>
<dbReference type="OrthoDB" id="3830579at2759"/>
<dbReference type="GeneID" id="19304475"/>
<proteinExistence type="predicted"/>
<name>S7PY21_GLOTA</name>
<dbReference type="OMA" id="TDIHYMI"/>
<dbReference type="AlphaFoldDB" id="S7PY21"/>
<keyword evidence="2" id="KW-1185">Reference proteome</keyword>
<evidence type="ECO:0000313" key="1">
    <source>
        <dbReference type="EMBL" id="EPQ52516.1"/>
    </source>
</evidence>
<organism evidence="1 2">
    <name type="scientific">Gloeophyllum trabeum (strain ATCC 11539 / FP-39264 / Madison 617)</name>
    <name type="common">Brown rot fungus</name>
    <dbReference type="NCBI Taxonomy" id="670483"/>
    <lineage>
        <taxon>Eukaryota</taxon>
        <taxon>Fungi</taxon>
        <taxon>Dikarya</taxon>
        <taxon>Basidiomycota</taxon>
        <taxon>Agaricomycotina</taxon>
        <taxon>Agaricomycetes</taxon>
        <taxon>Gloeophyllales</taxon>
        <taxon>Gloeophyllaceae</taxon>
        <taxon>Gloeophyllum</taxon>
    </lineage>
</organism>
<dbReference type="Gene3D" id="3.30.70.100">
    <property type="match status" value="2"/>
</dbReference>
<dbReference type="Proteomes" id="UP000030669">
    <property type="component" value="Unassembled WGS sequence"/>
</dbReference>
<dbReference type="eggNOG" id="ENOG502SCZF">
    <property type="taxonomic scope" value="Eukaryota"/>
</dbReference>
<dbReference type="RefSeq" id="XP_007868823.1">
    <property type="nucleotide sequence ID" value="XM_007870632.1"/>
</dbReference>
<dbReference type="SUPFAM" id="SSF54909">
    <property type="entry name" value="Dimeric alpha+beta barrel"/>
    <property type="match status" value="1"/>
</dbReference>
<dbReference type="HOGENOM" id="CLU_081631_3_2_1"/>
<dbReference type="InterPro" id="IPR011008">
    <property type="entry name" value="Dimeric_a/b-barrel"/>
</dbReference>